<dbReference type="OrthoDB" id="595476at2"/>
<accession>A0A2P8G5M0</accession>
<protein>
    <submittedName>
        <fullName evidence="2">ParE-like toxin of type II ParDE toxin-antitoxin system</fullName>
    </submittedName>
</protein>
<evidence type="ECO:0000256" key="1">
    <source>
        <dbReference type="ARBA" id="ARBA00022649"/>
    </source>
</evidence>
<dbReference type="InterPro" id="IPR035093">
    <property type="entry name" value="RelE/ParE_toxin_dom_sf"/>
</dbReference>
<gene>
    <name evidence="2" type="ORF">CLV60_10581</name>
</gene>
<organism evidence="2 3">
    <name type="scientific">Dyadobacter jiangsuensis</name>
    <dbReference type="NCBI Taxonomy" id="1591085"/>
    <lineage>
        <taxon>Bacteria</taxon>
        <taxon>Pseudomonadati</taxon>
        <taxon>Bacteroidota</taxon>
        <taxon>Cytophagia</taxon>
        <taxon>Cytophagales</taxon>
        <taxon>Spirosomataceae</taxon>
        <taxon>Dyadobacter</taxon>
    </lineage>
</organism>
<sequence length="100" mass="11972">MYKTVFLSRARKDVRNAASWYDRQQPGLGRRFTHAIRSKLVLIGENPYLYAVRYRKTRTALLRYFPFMIHFNINEQQRAVVVLGVWHTSQDPDKMQARKQ</sequence>
<name>A0A2P8G5M0_9BACT</name>
<dbReference type="Pfam" id="PF05016">
    <property type="entry name" value="ParE_toxin"/>
    <property type="match status" value="1"/>
</dbReference>
<dbReference type="RefSeq" id="WP_106595547.1">
    <property type="nucleotide sequence ID" value="NZ_PYAS01000005.1"/>
</dbReference>
<keyword evidence="3" id="KW-1185">Reference proteome</keyword>
<comment type="caution">
    <text evidence="2">The sequence shown here is derived from an EMBL/GenBank/DDBJ whole genome shotgun (WGS) entry which is preliminary data.</text>
</comment>
<dbReference type="AlphaFoldDB" id="A0A2P8G5M0"/>
<reference evidence="2 3" key="1">
    <citation type="submission" date="2018-03" db="EMBL/GenBank/DDBJ databases">
        <title>Genomic Encyclopedia of Archaeal and Bacterial Type Strains, Phase II (KMG-II): from individual species to whole genera.</title>
        <authorList>
            <person name="Goeker M."/>
        </authorList>
    </citation>
    <scope>NUCLEOTIDE SEQUENCE [LARGE SCALE GENOMIC DNA]</scope>
    <source>
        <strain evidence="2 3">DSM 29057</strain>
    </source>
</reference>
<dbReference type="EMBL" id="PYAS01000005">
    <property type="protein sequence ID" value="PSL29246.1"/>
    <property type="molecule type" value="Genomic_DNA"/>
</dbReference>
<evidence type="ECO:0000313" key="2">
    <source>
        <dbReference type="EMBL" id="PSL29246.1"/>
    </source>
</evidence>
<dbReference type="Proteomes" id="UP000241964">
    <property type="component" value="Unassembled WGS sequence"/>
</dbReference>
<evidence type="ECO:0000313" key="3">
    <source>
        <dbReference type="Proteomes" id="UP000241964"/>
    </source>
</evidence>
<dbReference type="InterPro" id="IPR007712">
    <property type="entry name" value="RelE/ParE_toxin"/>
</dbReference>
<dbReference type="Gene3D" id="3.30.2310.20">
    <property type="entry name" value="RelE-like"/>
    <property type="match status" value="1"/>
</dbReference>
<proteinExistence type="predicted"/>
<keyword evidence="1" id="KW-1277">Toxin-antitoxin system</keyword>